<sequence>MKNQYKINKLKRDLSYCKHGSLKYRLKYFFKAFKNAFNRFIYGYDDRDWYDYYYSFIERNMALFQELVNNVELTKTNEKYCCGCLPIIINGKRIGDMTVEQTQEFYTELIKLLKDIDKFENSDFGDKNYIEKYKKAKESLNAYFDIMKEYFWELWD</sequence>
<name>A0A8S5S901_9VIRU</name>
<organism evidence="1">
    <name type="scientific">Phage sp. ctGns7</name>
    <dbReference type="NCBI Taxonomy" id="2828003"/>
    <lineage>
        <taxon>Viruses</taxon>
    </lineage>
</organism>
<proteinExistence type="predicted"/>
<dbReference type="EMBL" id="BK032555">
    <property type="protein sequence ID" value="DAF47441.1"/>
    <property type="molecule type" value="Genomic_DNA"/>
</dbReference>
<accession>A0A8S5S901</accession>
<evidence type="ECO:0000313" key="1">
    <source>
        <dbReference type="EMBL" id="DAF47441.1"/>
    </source>
</evidence>
<reference evidence="1" key="1">
    <citation type="journal article" date="2021" name="Proc. Natl. Acad. Sci. U.S.A.">
        <title>A Catalog of Tens of Thousands of Viruses from Human Metagenomes Reveals Hidden Associations with Chronic Diseases.</title>
        <authorList>
            <person name="Tisza M.J."/>
            <person name="Buck C.B."/>
        </authorList>
    </citation>
    <scope>NUCLEOTIDE SEQUENCE</scope>
    <source>
        <strain evidence="1">CtGns7</strain>
    </source>
</reference>
<protein>
    <submittedName>
        <fullName evidence="1">Uncharacterized protein</fullName>
    </submittedName>
</protein>